<keyword evidence="2" id="KW-1185">Reference proteome</keyword>
<gene>
    <name evidence="1" type="ORF">EKO23_16605</name>
</gene>
<evidence type="ECO:0000313" key="1">
    <source>
        <dbReference type="EMBL" id="RYP84273.1"/>
    </source>
</evidence>
<name>A0A4Q4Z8X5_9ACTN</name>
<sequence>MNQPMNHSTSRIVATVAAALVLVLGTSYMTSLAQSGYRTGSLDLTASAHPGEARPTVTDTAFDVDTVWWQPVRADTSALTSATCDGCTGASRTLQVVYAVRPRGVEVDNAAVAWSSCKDCGGTALSVQVVVVRGLHGITANNRALATNAGCTACSTAAKAYQLVVAAPDAGKLSRPAMAELRAWVDEQDRLLRAGDAAAPSAARGTGTSAASTPLSDLATLVNDDLGTTTKRADVDVSSP</sequence>
<dbReference type="RefSeq" id="WP_134719235.1">
    <property type="nucleotide sequence ID" value="NZ_SDKM01000025.1"/>
</dbReference>
<organism evidence="1 2">
    <name type="scientific">Nocardioides guangzhouensis</name>
    <dbReference type="NCBI Taxonomy" id="2497878"/>
    <lineage>
        <taxon>Bacteria</taxon>
        <taxon>Bacillati</taxon>
        <taxon>Actinomycetota</taxon>
        <taxon>Actinomycetes</taxon>
        <taxon>Propionibacteriales</taxon>
        <taxon>Nocardioidaceae</taxon>
        <taxon>Nocardioides</taxon>
    </lineage>
</organism>
<reference evidence="1 2" key="1">
    <citation type="submission" date="2019-01" db="EMBL/GenBank/DDBJ databases">
        <title>Nocardioides guangzhouensis sp. nov., an actinobacterium isolated from soil.</title>
        <authorList>
            <person name="Fu Y."/>
            <person name="Cai Y."/>
            <person name="Lin Z."/>
            <person name="Chen P."/>
        </authorList>
    </citation>
    <scope>NUCLEOTIDE SEQUENCE [LARGE SCALE GENOMIC DNA]</scope>
    <source>
        <strain evidence="1 2">130</strain>
    </source>
</reference>
<dbReference type="EMBL" id="SDKM01000025">
    <property type="protein sequence ID" value="RYP84273.1"/>
    <property type="molecule type" value="Genomic_DNA"/>
</dbReference>
<dbReference type="Proteomes" id="UP000295198">
    <property type="component" value="Unassembled WGS sequence"/>
</dbReference>
<proteinExistence type="predicted"/>
<dbReference type="AlphaFoldDB" id="A0A4Q4Z8X5"/>
<protein>
    <submittedName>
        <fullName evidence="1">Uncharacterized protein</fullName>
    </submittedName>
</protein>
<comment type="caution">
    <text evidence="1">The sequence shown here is derived from an EMBL/GenBank/DDBJ whole genome shotgun (WGS) entry which is preliminary data.</text>
</comment>
<dbReference type="OrthoDB" id="3786448at2"/>
<accession>A0A4Q4Z8X5</accession>
<evidence type="ECO:0000313" key="2">
    <source>
        <dbReference type="Proteomes" id="UP000295198"/>
    </source>
</evidence>